<feature type="transmembrane region" description="Helical" evidence="1">
    <location>
        <begin position="166"/>
        <end position="185"/>
    </location>
</feature>
<dbReference type="AlphaFoldDB" id="A0A2M6XUT6"/>
<comment type="caution">
    <text evidence="3">The sequence shown here is derived from an EMBL/GenBank/DDBJ whole genome shotgun (WGS) entry which is preliminary data.</text>
</comment>
<feature type="transmembrane region" description="Helical" evidence="1">
    <location>
        <begin position="129"/>
        <end position="154"/>
    </location>
</feature>
<dbReference type="Proteomes" id="UP000229784">
    <property type="component" value="Unassembled WGS sequence"/>
</dbReference>
<organism evidence="3 4">
    <name type="scientific">bacterium (Candidatus Gribaldobacteria) CG08_land_8_20_14_0_20_39_15</name>
    <dbReference type="NCBI Taxonomy" id="2014273"/>
    <lineage>
        <taxon>Bacteria</taxon>
        <taxon>Candidatus Gribaldobacteria</taxon>
    </lineage>
</organism>
<dbReference type="Pfam" id="PF12911">
    <property type="entry name" value="OppC_N"/>
    <property type="match status" value="1"/>
</dbReference>
<keyword evidence="1" id="KW-0472">Membrane</keyword>
<dbReference type="EMBL" id="PEXQ01000027">
    <property type="protein sequence ID" value="PIU15895.1"/>
    <property type="molecule type" value="Genomic_DNA"/>
</dbReference>
<evidence type="ECO:0000256" key="1">
    <source>
        <dbReference type="SAM" id="Phobius"/>
    </source>
</evidence>
<feature type="transmembrane region" description="Helical" evidence="1">
    <location>
        <begin position="66"/>
        <end position="90"/>
    </location>
</feature>
<keyword evidence="1" id="KW-0812">Transmembrane</keyword>
<feature type="transmembrane region" description="Helical" evidence="1">
    <location>
        <begin position="34"/>
        <end position="54"/>
    </location>
</feature>
<dbReference type="InterPro" id="IPR025966">
    <property type="entry name" value="OppC_N"/>
</dbReference>
<evidence type="ECO:0000313" key="4">
    <source>
        <dbReference type="Proteomes" id="UP000229784"/>
    </source>
</evidence>
<name>A0A2M6XUT6_9BACT</name>
<feature type="domain" description="Oligopeptide transport permease C-like N-terminal" evidence="2">
    <location>
        <begin position="26"/>
        <end position="56"/>
    </location>
</feature>
<reference evidence="4" key="1">
    <citation type="submission" date="2017-09" db="EMBL/GenBank/DDBJ databases">
        <title>Depth-based differentiation of microbial function through sediment-hosted aquifers and enrichment of novel symbionts in the deep terrestrial subsurface.</title>
        <authorList>
            <person name="Probst A.J."/>
            <person name="Ladd B."/>
            <person name="Jarett J.K."/>
            <person name="Geller-Mcgrath D.E."/>
            <person name="Sieber C.M.K."/>
            <person name="Emerson J.B."/>
            <person name="Anantharaman K."/>
            <person name="Thomas B.C."/>
            <person name="Malmstrom R."/>
            <person name="Stieglmeier M."/>
            <person name="Klingl A."/>
            <person name="Woyke T."/>
            <person name="Ryan C.M."/>
            <person name="Banfield J.F."/>
        </authorList>
    </citation>
    <scope>NUCLEOTIDE SEQUENCE [LARGE SCALE GENOMIC DNA]</scope>
</reference>
<dbReference type="GO" id="GO:0005886">
    <property type="term" value="C:plasma membrane"/>
    <property type="evidence" value="ECO:0007669"/>
    <property type="project" value="UniProtKB-SubCell"/>
</dbReference>
<evidence type="ECO:0000313" key="3">
    <source>
        <dbReference type="EMBL" id="PIU15895.1"/>
    </source>
</evidence>
<protein>
    <submittedName>
        <fullName evidence="3">Iron hydrogenase</fullName>
    </submittedName>
</protein>
<keyword evidence="1" id="KW-1133">Transmembrane helix</keyword>
<accession>A0A2M6XUT6</accession>
<feature type="transmembrane region" description="Helical" evidence="1">
    <location>
        <begin position="102"/>
        <end position="122"/>
    </location>
</feature>
<proteinExistence type="predicted"/>
<sequence>MNFKIRILKHLKFKNYKIKNCFMQLRILALNKSAVISLTTFAIFLVIAIFAPLLHNQIISGGLVNAALFLATVILGWPSALAIATLPSLIAASSGTLPAPLIPMIPFIITGNAILIAVFYLLKNKNYWLGVISASALKFLFLYSTSSVLFQFLLPQKLAPQMALMMSWPQLMTALTGGALAWLVISLKNR</sequence>
<evidence type="ECO:0000259" key="2">
    <source>
        <dbReference type="Pfam" id="PF12911"/>
    </source>
</evidence>
<gene>
    <name evidence="3" type="ORF">COT20_01150</name>
</gene>